<dbReference type="InterPro" id="IPR021634">
    <property type="entry name" value="DUF3240"/>
</dbReference>
<dbReference type="InterPro" id="IPR011322">
    <property type="entry name" value="N-reg_PII-like_a/b"/>
</dbReference>
<evidence type="ECO:0000313" key="1">
    <source>
        <dbReference type="EMBL" id="PQA86474.1"/>
    </source>
</evidence>
<reference evidence="1 2" key="1">
    <citation type="submission" date="2017-12" db="EMBL/GenBank/DDBJ databases">
        <authorList>
            <person name="Hurst M.R.H."/>
        </authorList>
    </citation>
    <scope>NUCLEOTIDE SEQUENCE [LARGE SCALE GENOMIC DNA]</scope>
    <source>
        <strain evidence="1 2">SY-3-19</strain>
    </source>
</reference>
<gene>
    <name evidence="1" type="ORF">CW354_19290</name>
</gene>
<organism evidence="1 2">
    <name type="scientific">Hyphococcus luteus</name>
    <dbReference type="NCBI Taxonomy" id="2058213"/>
    <lineage>
        <taxon>Bacteria</taxon>
        <taxon>Pseudomonadati</taxon>
        <taxon>Pseudomonadota</taxon>
        <taxon>Alphaproteobacteria</taxon>
        <taxon>Parvularculales</taxon>
        <taxon>Parvularculaceae</taxon>
        <taxon>Hyphococcus</taxon>
    </lineage>
</organism>
<dbReference type="Gene3D" id="3.30.70.120">
    <property type="match status" value="1"/>
</dbReference>
<protein>
    <submittedName>
        <fullName evidence="1">DUF3240 domain-containing protein</fullName>
    </submittedName>
</protein>
<dbReference type="InterPro" id="IPR015867">
    <property type="entry name" value="N-reg_PII/ATP_PRibTrfase_C"/>
</dbReference>
<dbReference type="AlphaFoldDB" id="A0A2S7K1U0"/>
<proteinExistence type="predicted"/>
<dbReference type="Proteomes" id="UP000239504">
    <property type="component" value="Unassembled WGS sequence"/>
</dbReference>
<dbReference type="SUPFAM" id="SSF54913">
    <property type="entry name" value="GlnB-like"/>
    <property type="match status" value="1"/>
</dbReference>
<sequence length="105" mass="11458">MDAPLRKLTIVCPREVEAVLADALDAMEPSVPGYTLVEAHGRGAAMHSASAVEKVRGALRTAMFILILPRERVEDVTETVRGACPRPQISYWVEPVEDFGRLADA</sequence>
<accession>A0A2S7K1U0</accession>
<dbReference type="RefSeq" id="WP_104831686.1">
    <property type="nucleotide sequence ID" value="NZ_PJCH01000015.1"/>
</dbReference>
<dbReference type="Pfam" id="PF11582">
    <property type="entry name" value="DUF3240"/>
    <property type="match status" value="1"/>
</dbReference>
<evidence type="ECO:0000313" key="2">
    <source>
        <dbReference type="Proteomes" id="UP000239504"/>
    </source>
</evidence>
<comment type="caution">
    <text evidence="1">The sequence shown here is derived from an EMBL/GenBank/DDBJ whole genome shotgun (WGS) entry which is preliminary data.</text>
</comment>
<dbReference type="OrthoDB" id="7619919at2"/>
<dbReference type="EMBL" id="PJCH01000015">
    <property type="protein sequence ID" value="PQA86474.1"/>
    <property type="molecule type" value="Genomic_DNA"/>
</dbReference>
<keyword evidence="2" id="KW-1185">Reference proteome</keyword>
<name>A0A2S7K1U0_9PROT</name>